<evidence type="ECO:0000256" key="5">
    <source>
        <dbReference type="ARBA" id="ARBA00012211"/>
    </source>
</evidence>
<name>A0A1H7L5D2_9GAMM</name>
<evidence type="ECO:0000259" key="22">
    <source>
        <dbReference type="Pfam" id="PF02875"/>
    </source>
</evidence>
<evidence type="ECO:0000256" key="9">
    <source>
        <dbReference type="ARBA" id="ARBA00022618"/>
    </source>
</evidence>
<dbReference type="GO" id="GO:0005524">
    <property type="term" value="F:ATP binding"/>
    <property type="evidence" value="ECO:0007669"/>
    <property type="project" value="UniProtKB-UniRule"/>
</dbReference>
<evidence type="ECO:0000313" key="25">
    <source>
        <dbReference type="Proteomes" id="UP000199297"/>
    </source>
</evidence>
<comment type="pathway">
    <text evidence="3 19">Cell wall biogenesis; peptidoglycan biosynthesis.</text>
</comment>
<reference evidence="25" key="1">
    <citation type="submission" date="2016-10" db="EMBL/GenBank/DDBJ databases">
        <authorList>
            <person name="Varghese N."/>
            <person name="Submissions S."/>
        </authorList>
    </citation>
    <scope>NUCLEOTIDE SEQUENCE [LARGE SCALE GENOMIC DNA]</scope>
    <source>
        <strain evidence="25">CGMCC 1.9127</strain>
    </source>
</reference>
<protein>
    <recommendedName>
        <fullName evidence="6 19">UDP-N-acetylmuramate--L-alanine ligase</fullName>
        <ecNumber evidence="5 19">6.3.2.8</ecNumber>
    </recommendedName>
    <alternativeName>
        <fullName evidence="18 19">UDP-N-acetylmuramoyl-L-alanine synthetase</fullName>
    </alternativeName>
</protein>
<keyword evidence="10 19" id="KW-0547">Nucleotide-binding</keyword>
<dbReference type="InterPro" id="IPR013221">
    <property type="entry name" value="Mur_ligase_cen"/>
</dbReference>
<evidence type="ECO:0000259" key="21">
    <source>
        <dbReference type="Pfam" id="PF01225"/>
    </source>
</evidence>
<dbReference type="GO" id="GO:0008360">
    <property type="term" value="P:regulation of cell shape"/>
    <property type="evidence" value="ECO:0007669"/>
    <property type="project" value="UniProtKB-KW"/>
</dbReference>
<evidence type="ECO:0000256" key="15">
    <source>
        <dbReference type="ARBA" id="ARBA00023316"/>
    </source>
</evidence>
<keyword evidence="14 19" id="KW-0131">Cell cycle</keyword>
<dbReference type="InterPro" id="IPR036615">
    <property type="entry name" value="Mur_ligase_C_dom_sf"/>
</dbReference>
<dbReference type="PANTHER" id="PTHR43445:SF3">
    <property type="entry name" value="UDP-N-ACETYLMURAMATE--L-ALANINE LIGASE"/>
    <property type="match status" value="1"/>
</dbReference>
<dbReference type="HAMAP" id="MF_00046">
    <property type="entry name" value="MurC"/>
    <property type="match status" value="1"/>
</dbReference>
<dbReference type="NCBIfam" id="TIGR01082">
    <property type="entry name" value="murC"/>
    <property type="match status" value="1"/>
</dbReference>
<dbReference type="GO" id="GO:0008763">
    <property type="term" value="F:UDP-N-acetylmuramate-L-alanine ligase activity"/>
    <property type="evidence" value="ECO:0007669"/>
    <property type="project" value="UniProtKB-UniRule"/>
</dbReference>
<dbReference type="SUPFAM" id="SSF53623">
    <property type="entry name" value="MurD-like peptide ligases, catalytic domain"/>
    <property type="match status" value="1"/>
</dbReference>
<dbReference type="OrthoDB" id="9804126at2"/>
<evidence type="ECO:0000256" key="2">
    <source>
        <dbReference type="ARBA" id="ARBA00004496"/>
    </source>
</evidence>
<evidence type="ECO:0000256" key="1">
    <source>
        <dbReference type="ARBA" id="ARBA00003921"/>
    </source>
</evidence>
<keyword evidence="13 19" id="KW-0573">Peptidoglycan synthesis</keyword>
<evidence type="ECO:0000256" key="14">
    <source>
        <dbReference type="ARBA" id="ARBA00023306"/>
    </source>
</evidence>
<dbReference type="SUPFAM" id="SSF53244">
    <property type="entry name" value="MurD-like peptide ligases, peptide-binding domain"/>
    <property type="match status" value="1"/>
</dbReference>
<feature type="domain" description="Mur ligase N-terminal catalytic" evidence="21">
    <location>
        <begin position="30"/>
        <end position="128"/>
    </location>
</feature>
<dbReference type="GO" id="GO:0071555">
    <property type="term" value="P:cell wall organization"/>
    <property type="evidence" value="ECO:0007669"/>
    <property type="project" value="UniProtKB-KW"/>
</dbReference>
<keyword evidence="9 19" id="KW-0132">Cell division</keyword>
<feature type="domain" description="Mur ligase central" evidence="23">
    <location>
        <begin position="133"/>
        <end position="313"/>
    </location>
</feature>
<comment type="similarity">
    <text evidence="4 19">Belongs to the MurCDEF family.</text>
</comment>
<evidence type="ECO:0000256" key="8">
    <source>
        <dbReference type="ARBA" id="ARBA00022598"/>
    </source>
</evidence>
<evidence type="ECO:0000259" key="23">
    <source>
        <dbReference type="Pfam" id="PF08245"/>
    </source>
</evidence>
<feature type="compositionally biased region" description="Polar residues" evidence="20">
    <location>
        <begin position="7"/>
        <end position="20"/>
    </location>
</feature>
<sequence>MSKDMSKTSNSTARLTSANHSVPEMRRVKTIHFVGIGGAGMGGIAEVLLNEGYHITGSDIGENQVVKRLRKLGAKITLGHHKDNVINASVIVVSTAINVDNPELIAATEMRIPVVRRAEMLAELMRFRHGIAVAGTHGKTTTTSLIASIFAQANLDPTFVIGGLLNSAGANARLGSSRYLIAEADESDASFLHLQPMVSVITNIDEDHMDTYQGDIEKLKDTYIEFLHNLPFYGLAVVCLDNPIVREILPRIGRQVITYGFTEDADIRATQYQQAAGMSSFVVEREGSSPLAISVNLPGKHNVLNALAGVAVAIDEGVADNAIQDALKNFAGIGRRFEKLATLSTDKGSMLLVDDYGHHPTEVKATIDAMRNGWPNKRLIMVFQPHRYSRTKDLYEDFVEVLSEVDSLFLLDVYAAGEAAIANADSKSLARSIRLRGQIEPIYVSDSDKLAELMAAQLRDGDMVITQGAGNIGAIAQQLMHNENLTVVQP</sequence>
<dbReference type="InterPro" id="IPR036565">
    <property type="entry name" value="Mur-like_cat_sf"/>
</dbReference>
<dbReference type="GO" id="GO:0005737">
    <property type="term" value="C:cytoplasm"/>
    <property type="evidence" value="ECO:0007669"/>
    <property type="project" value="UniProtKB-SubCell"/>
</dbReference>
<evidence type="ECO:0000256" key="20">
    <source>
        <dbReference type="SAM" id="MobiDB-lite"/>
    </source>
</evidence>
<dbReference type="EMBL" id="FOBI01000004">
    <property type="protein sequence ID" value="SEK93906.1"/>
    <property type="molecule type" value="Genomic_DNA"/>
</dbReference>
<dbReference type="FunFam" id="3.40.50.720:FF:000046">
    <property type="entry name" value="UDP-N-acetylmuramate--L-alanine ligase"/>
    <property type="match status" value="1"/>
</dbReference>
<evidence type="ECO:0000256" key="12">
    <source>
        <dbReference type="ARBA" id="ARBA00022960"/>
    </source>
</evidence>
<evidence type="ECO:0000256" key="7">
    <source>
        <dbReference type="ARBA" id="ARBA00022490"/>
    </source>
</evidence>
<evidence type="ECO:0000256" key="16">
    <source>
        <dbReference type="ARBA" id="ARBA00047833"/>
    </source>
</evidence>
<keyword evidence="12 19" id="KW-0133">Cell shape</keyword>
<evidence type="ECO:0000256" key="13">
    <source>
        <dbReference type="ARBA" id="ARBA00022984"/>
    </source>
</evidence>
<dbReference type="EC" id="6.3.2.8" evidence="5 19"/>
<dbReference type="Proteomes" id="UP000199297">
    <property type="component" value="Unassembled WGS sequence"/>
</dbReference>
<organism evidence="24 25">
    <name type="scientific">Colwellia chukchiensis</name>
    <dbReference type="NCBI Taxonomy" id="641665"/>
    <lineage>
        <taxon>Bacteria</taxon>
        <taxon>Pseudomonadati</taxon>
        <taxon>Pseudomonadota</taxon>
        <taxon>Gammaproteobacteria</taxon>
        <taxon>Alteromonadales</taxon>
        <taxon>Colwelliaceae</taxon>
        <taxon>Colwellia</taxon>
    </lineage>
</organism>
<keyword evidence="11 19" id="KW-0067">ATP-binding</keyword>
<evidence type="ECO:0000313" key="24">
    <source>
        <dbReference type="EMBL" id="SEK93906.1"/>
    </source>
</evidence>
<comment type="subcellular location">
    <subcellularLocation>
        <location evidence="2 19">Cytoplasm</location>
    </subcellularLocation>
</comment>
<keyword evidence="8 19" id="KW-0436">Ligase</keyword>
<evidence type="ECO:0000256" key="4">
    <source>
        <dbReference type="ARBA" id="ARBA00010416"/>
    </source>
</evidence>
<dbReference type="PANTHER" id="PTHR43445">
    <property type="entry name" value="UDP-N-ACETYLMURAMATE--L-ALANINE LIGASE-RELATED"/>
    <property type="match status" value="1"/>
</dbReference>
<dbReference type="STRING" id="641665.GCA_002104455_02964"/>
<dbReference type="Pfam" id="PF01225">
    <property type="entry name" value="Mur_ligase"/>
    <property type="match status" value="1"/>
</dbReference>
<feature type="binding site" evidence="19">
    <location>
        <begin position="135"/>
        <end position="141"/>
    </location>
    <ligand>
        <name>ATP</name>
        <dbReference type="ChEBI" id="CHEBI:30616"/>
    </ligand>
</feature>
<feature type="domain" description="Mur ligase C-terminal" evidence="22">
    <location>
        <begin position="335"/>
        <end position="470"/>
    </location>
</feature>
<evidence type="ECO:0000256" key="3">
    <source>
        <dbReference type="ARBA" id="ARBA00004752"/>
    </source>
</evidence>
<gene>
    <name evidence="19" type="primary">murC</name>
    <name evidence="24" type="ORF">SAMN05216262_10443</name>
</gene>
<dbReference type="InterPro" id="IPR005758">
    <property type="entry name" value="UDP-N-AcMur_Ala_ligase_MurC"/>
</dbReference>
<dbReference type="Pfam" id="PF08245">
    <property type="entry name" value="Mur_ligase_M"/>
    <property type="match status" value="1"/>
</dbReference>
<evidence type="ECO:0000256" key="18">
    <source>
        <dbReference type="ARBA" id="ARBA00079022"/>
    </source>
</evidence>
<proteinExistence type="inferred from homology"/>
<accession>A0A1H7L5D2</accession>
<dbReference type="InterPro" id="IPR000713">
    <property type="entry name" value="Mur_ligase_N"/>
</dbReference>
<comment type="function">
    <text evidence="1 19">Cell wall formation.</text>
</comment>
<feature type="region of interest" description="Disordered" evidence="20">
    <location>
        <begin position="1"/>
        <end position="20"/>
    </location>
</feature>
<keyword evidence="25" id="KW-1185">Reference proteome</keyword>
<evidence type="ECO:0000256" key="11">
    <source>
        <dbReference type="ARBA" id="ARBA00022840"/>
    </source>
</evidence>
<comment type="catalytic activity">
    <reaction evidence="16 19">
        <text>UDP-N-acetyl-alpha-D-muramate + L-alanine + ATP = UDP-N-acetyl-alpha-D-muramoyl-L-alanine + ADP + phosphate + H(+)</text>
        <dbReference type="Rhea" id="RHEA:23372"/>
        <dbReference type="ChEBI" id="CHEBI:15378"/>
        <dbReference type="ChEBI" id="CHEBI:30616"/>
        <dbReference type="ChEBI" id="CHEBI:43474"/>
        <dbReference type="ChEBI" id="CHEBI:57972"/>
        <dbReference type="ChEBI" id="CHEBI:70757"/>
        <dbReference type="ChEBI" id="CHEBI:83898"/>
        <dbReference type="ChEBI" id="CHEBI:456216"/>
        <dbReference type="EC" id="6.3.2.8"/>
    </reaction>
</comment>
<dbReference type="AlphaFoldDB" id="A0A1H7L5D2"/>
<dbReference type="Gene3D" id="3.40.1190.10">
    <property type="entry name" value="Mur-like, catalytic domain"/>
    <property type="match status" value="1"/>
</dbReference>
<comment type="pathway">
    <text evidence="17">Glycan biosynthesis.</text>
</comment>
<dbReference type="InterPro" id="IPR004101">
    <property type="entry name" value="Mur_ligase_C"/>
</dbReference>
<dbReference type="UniPathway" id="UPA00219"/>
<evidence type="ECO:0000256" key="17">
    <source>
        <dbReference type="ARBA" id="ARBA00060592"/>
    </source>
</evidence>
<keyword evidence="7 19" id="KW-0963">Cytoplasm</keyword>
<dbReference type="GO" id="GO:0009252">
    <property type="term" value="P:peptidoglycan biosynthetic process"/>
    <property type="evidence" value="ECO:0007669"/>
    <property type="project" value="UniProtKB-UniRule"/>
</dbReference>
<dbReference type="SUPFAM" id="SSF51984">
    <property type="entry name" value="MurCD N-terminal domain"/>
    <property type="match status" value="1"/>
</dbReference>
<dbReference type="FunFam" id="3.40.1190.10:FF:000001">
    <property type="entry name" value="UDP-N-acetylmuramate--L-alanine ligase"/>
    <property type="match status" value="1"/>
</dbReference>
<dbReference type="RefSeq" id="WP_085284479.1">
    <property type="nucleotide sequence ID" value="NZ_FOBI01000004.1"/>
</dbReference>
<dbReference type="Gene3D" id="3.90.190.20">
    <property type="entry name" value="Mur ligase, C-terminal domain"/>
    <property type="match status" value="1"/>
</dbReference>
<evidence type="ECO:0000256" key="6">
    <source>
        <dbReference type="ARBA" id="ARBA00021749"/>
    </source>
</evidence>
<dbReference type="InterPro" id="IPR050061">
    <property type="entry name" value="MurCDEF_pg_biosynth"/>
</dbReference>
<evidence type="ECO:0000256" key="19">
    <source>
        <dbReference type="HAMAP-Rule" id="MF_00046"/>
    </source>
</evidence>
<dbReference type="Pfam" id="PF02875">
    <property type="entry name" value="Mur_ligase_C"/>
    <property type="match status" value="1"/>
</dbReference>
<evidence type="ECO:0000256" key="10">
    <source>
        <dbReference type="ARBA" id="ARBA00022741"/>
    </source>
</evidence>
<dbReference type="GO" id="GO:0051301">
    <property type="term" value="P:cell division"/>
    <property type="evidence" value="ECO:0007669"/>
    <property type="project" value="UniProtKB-KW"/>
</dbReference>
<keyword evidence="15 19" id="KW-0961">Cell wall biogenesis/degradation</keyword>
<dbReference type="Gene3D" id="3.40.50.720">
    <property type="entry name" value="NAD(P)-binding Rossmann-like Domain"/>
    <property type="match status" value="1"/>
</dbReference>